<dbReference type="InterPro" id="IPR059104">
    <property type="entry name" value="Beta-prop_EIPR1-like"/>
</dbReference>
<reference evidence="6" key="1">
    <citation type="journal article" date="2011" name="PLoS Biol.">
        <title>Gene gain and loss during evolution of obligate parasitism in the white rust pathogen of Arabidopsis thaliana.</title>
        <authorList>
            <person name="Kemen E."/>
            <person name="Gardiner A."/>
            <person name="Schultz-Larsen T."/>
            <person name="Kemen A.C."/>
            <person name="Balmuth A.L."/>
            <person name="Robert-Seilaniantz A."/>
            <person name="Bailey K."/>
            <person name="Holub E."/>
            <person name="Studholme D.J."/>
            <person name="Maclean D."/>
            <person name="Jones J.D."/>
        </authorList>
    </citation>
    <scope>NUCLEOTIDE SEQUENCE</scope>
</reference>
<protein>
    <submittedName>
        <fullName evidence="6">Uncharacterized protein AlNc14C306G10445</fullName>
    </submittedName>
</protein>
<dbReference type="SMART" id="SM00320">
    <property type="entry name" value="WD40"/>
    <property type="match status" value="5"/>
</dbReference>
<dbReference type="Pfam" id="PF00400">
    <property type="entry name" value="WD40"/>
    <property type="match status" value="1"/>
</dbReference>
<evidence type="ECO:0000256" key="4">
    <source>
        <dbReference type="PROSITE-ProRule" id="PRU00221"/>
    </source>
</evidence>
<evidence type="ECO:0000256" key="1">
    <source>
        <dbReference type="ARBA" id="ARBA00005672"/>
    </source>
</evidence>
<dbReference type="HOGENOM" id="CLU_050772_0_0_1"/>
<dbReference type="PROSITE" id="PS50082">
    <property type="entry name" value="WD_REPEATS_2"/>
    <property type="match status" value="2"/>
</dbReference>
<dbReference type="PROSITE" id="PS50294">
    <property type="entry name" value="WD_REPEATS_REGION"/>
    <property type="match status" value="1"/>
</dbReference>
<reference evidence="6" key="2">
    <citation type="submission" date="2011-02" db="EMBL/GenBank/DDBJ databases">
        <authorList>
            <person name="MacLean D."/>
        </authorList>
    </citation>
    <scope>NUCLEOTIDE SEQUENCE</scope>
</reference>
<comment type="similarity">
    <text evidence="1">Belongs to the WD repeat EIPR1 family.</text>
</comment>
<dbReference type="InterPro" id="IPR040323">
    <property type="entry name" value="EIPR1"/>
</dbReference>
<dbReference type="AlphaFoldDB" id="F0WVY4"/>
<dbReference type="InterPro" id="IPR036322">
    <property type="entry name" value="WD40_repeat_dom_sf"/>
</dbReference>
<dbReference type="PROSITE" id="PS00678">
    <property type="entry name" value="WD_REPEATS_1"/>
    <property type="match status" value="1"/>
</dbReference>
<evidence type="ECO:0000256" key="3">
    <source>
        <dbReference type="ARBA" id="ARBA00022737"/>
    </source>
</evidence>
<evidence type="ECO:0000259" key="5">
    <source>
        <dbReference type="Pfam" id="PF23609"/>
    </source>
</evidence>
<dbReference type="GO" id="GO:0016567">
    <property type="term" value="P:protein ubiquitination"/>
    <property type="evidence" value="ECO:0007669"/>
    <property type="project" value="TreeGrafter"/>
</dbReference>
<dbReference type="PANTHER" id="PTHR14205">
    <property type="entry name" value="WD-REPEAT PROTEIN"/>
    <property type="match status" value="1"/>
</dbReference>
<dbReference type="Pfam" id="PF23609">
    <property type="entry name" value="Beta-prop_EIPR1"/>
    <property type="match status" value="1"/>
</dbReference>
<dbReference type="PANTHER" id="PTHR14205:SF15">
    <property type="entry name" value="EARP AND GARP COMPLEX-INTERACTING PROTEIN 1"/>
    <property type="match status" value="1"/>
</dbReference>
<dbReference type="SUPFAM" id="SSF50978">
    <property type="entry name" value="WD40 repeat-like"/>
    <property type="match status" value="1"/>
</dbReference>
<dbReference type="Gene3D" id="2.130.10.10">
    <property type="entry name" value="YVTN repeat-like/Quinoprotein amine dehydrogenase"/>
    <property type="match status" value="1"/>
</dbReference>
<proteinExistence type="inferred from homology"/>
<evidence type="ECO:0000256" key="2">
    <source>
        <dbReference type="ARBA" id="ARBA00022574"/>
    </source>
</evidence>
<organism evidence="6">
    <name type="scientific">Albugo laibachii Nc14</name>
    <dbReference type="NCBI Taxonomy" id="890382"/>
    <lineage>
        <taxon>Eukaryota</taxon>
        <taxon>Sar</taxon>
        <taxon>Stramenopiles</taxon>
        <taxon>Oomycota</taxon>
        <taxon>Peronosporomycetes</taxon>
        <taxon>Albuginales</taxon>
        <taxon>Albuginaceae</taxon>
        <taxon>Albugo</taxon>
    </lineage>
</organism>
<feature type="repeat" description="WD" evidence="4">
    <location>
        <begin position="260"/>
        <end position="294"/>
    </location>
</feature>
<evidence type="ECO:0000313" key="6">
    <source>
        <dbReference type="EMBL" id="CCA25586.1"/>
    </source>
</evidence>
<dbReference type="InterPro" id="IPR019775">
    <property type="entry name" value="WD40_repeat_CS"/>
</dbReference>
<accession>F0WVY4</accession>
<keyword evidence="3" id="KW-0677">Repeat</keyword>
<dbReference type="EMBL" id="FR824351">
    <property type="protein sequence ID" value="CCA25586.1"/>
    <property type="molecule type" value="Genomic_DNA"/>
</dbReference>
<dbReference type="InterPro" id="IPR015943">
    <property type="entry name" value="WD40/YVTN_repeat-like_dom_sf"/>
</dbReference>
<gene>
    <name evidence="6" type="primary">AlNc14C306G10445</name>
    <name evidence="6" type="ORF">ALNC14_117300</name>
</gene>
<keyword evidence="2 4" id="KW-0853">WD repeat</keyword>
<dbReference type="InterPro" id="IPR001680">
    <property type="entry name" value="WD40_rpt"/>
</dbReference>
<sequence length="372" mass="41164">MHPTDCSNALGIPARCMDALGEDTEHPQFIVGTCAIQSRNQLCVVKYDAESNEIIPGIRYDHDDPITQLAANPKYSKLVATVALQSGKQRRAFLWRMDGLDDGEKSDEQSLGNCTLENLCSLSNLESVGASRLAWSVINPSDLATVHGNSVLRWTIRDAQDLTVSSTCKVDIDAIKSPVESIAWKPHEEHVLSFTSGSSIQSIDFRVTQKPIQKVFNAHLSTVHDIDYNPNKEHCLVSGGDDGKLKFWDLRSPKHSLLSLSAHSHWVLCVKYNRCHDQLLLTSSSDASYALWRIPSVSSAPLIDLEEQDIMSESASGAYVADTKVNQYEDHCESVYSVVWAASDSWRFASLSYDGSLTMNAVPSSEKYKILL</sequence>
<feature type="domain" description="EIPR1-like beta-propeller" evidence="5">
    <location>
        <begin position="11"/>
        <end position="292"/>
    </location>
</feature>
<feature type="repeat" description="WD" evidence="4">
    <location>
        <begin position="216"/>
        <end position="258"/>
    </location>
</feature>
<name>F0WVY4_9STRA</name>